<organism evidence="1 2">
    <name type="scientific">Racocetra persica</name>
    <dbReference type="NCBI Taxonomy" id="160502"/>
    <lineage>
        <taxon>Eukaryota</taxon>
        <taxon>Fungi</taxon>
        <taxon>Fungi incertae sedis</taxon>
        <taxon>Mucoromycota</taxon>
        <taxon>Glomeromycotina</taxon>
        <taxon>Glomeromycetes</taxon>
        <taxon>Diversisporales</taxon>
        <taxon>Gigasporaceae</taxon>
        <taxon>Racocetra</taxon>
    </lineage>
</organism>
<proteinExistence type="predicted"/>
<comment type="caution">
    <text evidence="1">The sequence shown here is derived from an EMBL/GenBank/DDBJ whole genome shotgun (WGS) entry which is preliminary data.</text>
</comment>
<accession>A0ACA9L3A1</accession>
<reference evidence="1" key="1">
    <citation type="submission" date="2021-06" db="EMBL/GenBank/DDBJ databases">
        <authorList>
            <person name="Kallberg Y."/>
            <person name="Tangrot J."/>
            <person name="Rosling A."/>
        </authorList>
    </citation>
    <scope>NUCLEOTIDE SEQUENCE</scope>
    <source>
        <strain evidence="1">MA461A</strain>
    </source>
</reference>
<evidence type="ECO:0000313" key="1">
    <source>
        <dbReference type="EMBL" id="CAG8503583.1"/>
    </source>
</evidence>
<dbReference type="Proteomes" id="UP000789920">
    <property type="component" value="Unassembled WGS sequence"/>
</dbReference>
<keyword evidence="2" id="KW-1185">Reference proteome</keyword>
<dbReference type="EMBL" id="CAJVQC010001968">
    <property type="protein sequence ID" value="CAG8503583.1"/>
    <property type="molecule type" value="Genomic_DNA"/>
</dbReference>
<protein>
    <submittedName>
        <fullName evidence="1">15549_t:CDS:1</fullName>
    </submittedName>
</protein>
<sequence>MGSNEKPCRNCEALRAQLEQKEAIVDKYQKIVQSQNELLQDLTQKSPFVSGSSRKQGDNFGHLGTSSSFDLNSKVTAPKTRGKQVSKSCRAFIGSITDGIDKETLKKCLEDAFGAVENIDMIPSKACAFADFATQTAYHAAVSEGAVWRFLGSKLIKGFCSTRTLNNFKQPQPIDSEKFNSLSKNKKKLVLKHSLHHSVTLSQFSSFYSSQYGQERWQKLFQSLQNPTKYCALVNKFASPKHIQSFLSTTPNLEQVSFLDLPCYISSERFKQPEKDENGILNYYLLDATSIMVVKALDLNITDVILDLCAAPGGKSLVILQYLLSSIIHNSNNTDYSGFLTANDLSPSRCRRLKQVITDYIPSSLQHHINILSLDLTLSLPTYDKILVDAPCSAERHLLHSPSEFLKWKPSRSKIMSQKQYKILLDAVKGIHVGGLLVYVTCSINKLENEEVVKKILKNSWVPLEEVKREWVIGEPCEKGWIVLPDKCDGWGPLYFAILKRVGEGEFRKKEKKTFKRFNIDKNRAEEDYDE</sequence>
<name>A0ACA9L3A1_9GLOM</name>
<gene>
    <name evidence="1" type="ORF">RPERSI_LOCUS1933</name>
</gene>
<evidence type="ECO:0000313" key="2">
    <source>
        <dbReference type="Proteomes" id="UP000789920"/>
    </source>
</evidence>